<gene>
    <name evidence="1" type="ORF">CRV07_14645</name>
</gene>
<organism evidence="1 2">
    <name type="scientific">Halarcobacter ebronensis</name>
    <dbReference type="NCBI Taxonomy" id="1462615"/>
    <lineage>
        <taxon>Bacteria</taxon>
        <taxon>Pseudomonadati</taxon>
        <taxon>Campylobacterota</taxon>
        <taxon>Epsilonproteobacteria</taxon>
        <taxon>Campylobacterales</taxon>
        <taxon>Arcobacteraceae</taxon>
        <taxon>Halarcobacter</taxon>
    </lineage>
</organism>
<evidence type="ECO:0000313" key="2">
    <source>
        <dbReference type="Proteomes" id="UP000289758"/>
    </source>
</evidence>
<sequence>MNLILVTKTPIIEKIFTLVCAKMGIKLLVSENLNTSDNSDIMVIDEEFVNESFNSFKSHTKKLAAIVSEELPFDKARDFIINRPFLPATLEMLLKEQVEFIKDDEKVENRLKKEFIEDGFDEEKVISNYVESLADDIASDIEEESDESIVTIASLNNGGVLDNSELTKISDLLHDDELSSNYNMPVDENDWKDISSIIDDALNEVKEYEFDLEQKPKDDEPRRLILNNYSIAELKPFLQKFDQGVIDRLSNGEDVNITMCLKVSK</sequence>
<dbReference type="EMBL" id="PDKK01000020">
    <property type="protein sequence ID" value="RXK01791.1"/>
    <property type="molecule type" value="Genomic_DNA"/>
</dbReference>
<keyword evidence="2" id="KW-1185">Reference proteome</keyword>
<accession>A0A4Q1AJA8</accession>
<proteinExistence type="predicted"/>
<reference evidence="1 2" key="1">
    <citation type="submission" date="2017-10" db="EMBL/GenBank/DDBJ databases">
        <title>Genomics of the genus Arcobacter.</title>
        <authorList>
            <person name="Perez-Cataluna A."/>
            <person name="Figueras M.J."/>
        </authorList>
    </citation>
    <scope>NUCLEOTIDE SEQUENCE [LARGE SCALE GENOMIC DNA]</scope>
    <source>
        <strain evidence="1 2">CECT 8441</strain>
    </source>
</reference>
<name>A0A4Q1AJA8_9BACT</name>
<comment type="caution">
    <text evidence="1">The sequence shown here is derived from an EMBL/GenBank/DDBJ whole genome shotgun (WGS) entry which is preliminary data.</text>
</comment>
<evidence type="ECO:0000313" key="1">
    <source>
        <dbReference type="EMBL" id="RXK01791.1"/>
    </source>
</evidence>
<dbReference type="RefSeq" id="WP_129088345.1">
    <property type="nucleotide sequence ID" value="NZ_CP053836.1"/>
</dbReference>
<protein>
    <submittedName>
        <fullName evidence="1">Uncharacterized protein</fullName>
    </submittedName>
</protein>
<dbReference type="Proteomes" id="UP000289758">
    <property type="component" value="Unassembled WGS sequence"/>
</dbReference>
<dbReference type="AlphaFoldDB" id="A0A4Q1AJA8"/>
<dbReference type="OrthoDB" id="5349211at2"/>